<name>A0A382WP62_9ZZZZ</name>
<evidence type="ECO:0000256" key="1">
    <source>
        <dbReference type="SAM" id="MobiDB-lite"/>
    </source>
</evidence>
<feature type="region of interest" description="Disordered" evidence="1">
    <location>
        <begin position="1"/>
        <end position="40"/>
    </location>
</feature>
<gene>
    <name evidence="2" type="ORF">METZ01_LOCUS412999</name>
</gene>
<reference evidence="2" key="1">
    <citation type="submission" date="2018-05" db="EMBL/GenBank/DDBJ databases">
        <authorList>
            <person name="Lanie J.A."/>
            <person name="Ng W.-L."/>
            <person name="Kazmierczak K.M."/>
            <person name="Andrzejewski T.M."/>
            <person name="Davidsen T.M."/>
            <person name="Wayne K.J."/>
            <person name="Tettelin H."/>
            <person name="Glass J.I."/>
            <person name="Rusch D."/>
            <person name="Podicherti R."/>
            <person name="Tsui H.-C.T."/>
            <person name="Winkler M.E."/>
        </authorList>
    </citation>
    <scope>NUCLEOTIDE SEQUENCE</scope>
</reference>
<sequence>MGEGVGKEELRHFGISEYPSSYEHPLLHPPTSKIHQDPQS</sequence>
<dbReference type="EMBL" id="UINC01161134">
    <property type="protein sequence ID" value="SVD60145.1"/>
    <property type="molecule type" value="Genomic_DNA"/>
</dbReference>
<proteinExistence type="predicted"/>
<evidence type="ECO:0000313" key="2">
    <source>
        <dbReference type="EMBL" id="SVD60145.1"/>
    </source>
</evidence>
<organism evidence="2">
    <name type="scientific">marine metagenome</name>
    <dbReference type="NCBI Taxonomy" id="408172"/>
    <lineage>
        <taxon>unclassified sequences</taxon>
        <taxon>metagenomes</taxon>
        <taxon>ecological metagenomes</taxon>
    </lineage>
</organism>
<feature type="compositionally biased region" description="Basic and acidic residues" evidence="1">
    <location>
        <begin position="1"/>
        <end position="14"/>
    </location>
</feature>
<accession>A0A382WP62</accession>
<dbReference type="AlphaFoldDB" id="A0A382WP62"/>
<protein>
    <submittedName>
        <fullName evidence="2">Uncharacterized protein</fullName>
    </submittedName>
</protein>